<dbReference type="Proteomes" id="UP000429607">
    <property type="component" value="Unassembled WGS sequence"/>
</dbReference>
<gene>
    <name evidence="2" type="ORF">PR001_g16503</name>
    <name evidence="1" type="ORF">PR002_g16806</name>
    <name evidence="3" type="ORF">PR003_g17262</name>
</gene>
<sequence>MEVRGARIGHRVRTSRTAFGALLCAARSVVTVVPLESRLLRVGTYTQRRSSWRQMDTSGEVAP</sequence>
<protein>
    <submittedName>
        <fullName evidence="1">Uncharacterized protein</fullName>
    </submittedName>
</protein>
<evidence type="ECO:0000313" key="4">
    <source>
        <dbReference type="Proteomes" id="UP000429607"/>
    </source>
</evidence>
<evidence type="ECO:0000313" key="1">
    <source>
        <dbReference type="EMBL" id="KAE9005308.1"/>
    </source>
</evidence>
<dbReference type="Proteomes" id="UP000434957">
    <property type="component" value="Unassembled WGS sequence"/>
</dbReference>
<comment type="caution">
    <text evidence="1">The sequence shown here is derived from an EMBL/GenBank/DDBJ whole genome shotgun (WGS) entry which is preliminary data.</text>
</comment>
<evidence type="ECO:0000313" key="3">
    <source>
        <dbReference type="EMBL" id="KAE9322332.1"/>
    </source>
</evidence>
<evidence type="ECO:0000313" key="2">
    <source>
        <dbReference type="EMBL" id="KAE9009179.1"/>
    </source>
</evidence>
<reference evidence="4 6" key="1">
    <citation type="submission" date="2018-09" db="EMBL/GenBank/DDBJ databases">
        <title>Genomic investigation of the strawberry pathogen Phytophthora fragariae indicates pathogenicity is determined by transcriptional variation in three key races.</title>
        <authorList>
            <person name="Adams T.M."/>
            <person name="Armitage A.D."/>
            <person name="Sobczyk M.K."/>
            <person name="Bates H.J."/>
            <person name="Dunwell J.M."/>
            <person name="Nellist C.F."/>
            <person name="Harrison R.J."/>
        </authorList>
    </citation>
    <scope>NUCLEOTIDE SEQUENCE [LARGE SCALE GENOMIC DNA]</scope>
    <source>
        <strain evidence="2 4">SCRP249</strain>
        <strain evidence="1 6">SCRP324</strain>
        <strain evidence="3 5">SCRP333</strain>
    </source>
</reference>
<dbReference type="Proteomes" id="UP000435112">
    <property type="component" value="Unassembled WGS sequence"/>
</dbReference>
<name>A0A6A3KIA0_9STRA</name>
<evidence type="ECO:0000313" key="6">
    <source>
        <dbReference type="Proteomes" id="UP000435112"/>
    </source>
</evidence>
<evidence type="ECO:0000313" key="5">
    <source>
        <dbReference type="Proteomes" id="UP000434957"/>
    </source>
</evidence>
<proteinExistence type="predicted"/>
<dbReference type="EMBL" id="QXFU01001308">
    <property type="protein sequence ID" value="KAE9005308.1"/>
    <property type="molecule type" value="Genomic_DNA"/>
</dbReference>
<dbReference type="AlphaFoldDB" id="A0A6A3KIA0"/>
<accession>A0A6A3KIA0</accession>
<keyword evidence="5" id="KW-1185">Reference proteome</keyword>
<dbReference type="EMBL" id="QXFT01001310">
    <property type="protein sequence ID" value="KAE9322332.1"/>
    <property type="molecule type" value="Genomic_DNA"/>
</dbReference>
<organism evidence="1 6">
    <name type="scientific">Phytophthora rubi</name>
    <dbReference type="NCBI Taxonomy" id="129364"/>
    <lineage>
        <taxon>Eukaryota</taxon>
        <taxon>Sar</taxon>
        <taxon>Stramenopiles</taxon>
        <taxon>Oomycota</taxon>
        <taxon>Peronosporomycetes</taxon>
        <taxon>Peronosporales</taxon>
        <taxon>Peronosporaceae</taxon>
        <taxon>Phytophthora</taxon>
    </lineage>
</organism>
<dbReference type="EMBL" id="QXFV01001307">
    <property type="protein sequence ID" value="KAE9009179.1"/>
    <property type="molecule type" value="Genomic_DNA"/>
</dbReference>